<comment type="caution">
    <text evidence="1">The sequence shown here is derived from an EMBL/GenBank/DDBJ whole genome shotgun (WGS) entry which is preliminary data.</text>
</comment>
<dbReference type="RefSeq" id="WP_085302794.1">
    <property type="nucleotide sequence ID" value="NZ_AP022594.1"/>
</dbReference>
<dbReference type="EMBL" id="NCXO01000008">
    <property type="protein sequence ID" value="OSC34757.1"/>
    <property type="molecule type" value="Genomic_DNA"/>
</dbReference>
<proteinExistence type="predicted"/>
<dbReference type="InterPro" id="IPR019089">
    <property type="entry name" value="Cas_GSU0054"/>
</dbReference>
<name>A0A7I7SDQ7_9MYCO</name>
<dbReference type="Pfam" id="PF09609">
    <property type="entry name" value="Cas_GSU0054"/>
    <property type="match status" value="1"/>
</dbReference>
<sequence>MALDVTIRLHNNTFRGRAGDPDTTAWPPSPARLIGALLAGAHALRPVHGEPDALADSAVAAVEALTAAPLPAVVTGSEPVEMAGNTAWFTTKSPWTVKLAEKDRSGKEATPAELASVIEPVHSVDARNKVVKSRTLSLLTGSNVIRYLIDTEVPGPSLAALRSAAELIGHFGSATDIATVTVADHRAGLDELTAQVDADETVWVPERSGAAGVLVRGWTPATVSFYDDMFADGGAALRGDPRVPMVRYRPIGPPPPPLPSLIVRPFTGGVRSMKEFPAIYAQTAELLDGLDVDVHPALDRNREGRVRGLILGGADRDEAVVRLDGLLDPDVADGYAALDPDTWSGPSRQWESVTSLVAHHDPFIARGEVEVFLSDVGLRLAAMTASPWKQFQSPAHGIGAGYRHWYVTATSDEPLAGPIRAGRFPETGAGLLAPVRGRRTHATAT</sequence>
<evidence type="ECO:0000313" key="1">
    <source>
        <dbReference type="EMBL" id="OSC34757.1"/>
    </source>
</evidence>
<protein>
    <submittedName>
        <fullName evidence="1">Uncharacterized protein</fullName>
    </submittedName>
</protein>
<dbReference type="Proteomes" id="UP000193577">
    <property type="component" value="Unassembled WGS sequence"/>
</dbReference>
<dbReference type="AlphaFoldDB" id="A0A7I7SDQ7"/>
<keyword evidence="2" id="KW-1185">Reference proteome</keyword>
<gene>
    <name evidence="1" type="ORF">B8W67_05785</name>
</gene>
<reference evidence="1 2" key="1">
    <citation type="submission" date="2017-04" db="EMBL/GenBank/DDBJ databases">
        <title>The new phylogeny of genus Mycobacterium.</title>
        <authorList>
            <person name="Tortoli E."/>
            <person name="Trovato A."/>
            <person name="Cirillo D.M."/>
        </authorList>
    </citation>
    <scope>NUCLEOTIDE SEQUENCE [LARGE SCALE GENOMIC DNA]</scope>
    <source>
        <strain evidence="1 2">KCTC 19819</strain>
    </source>
</reference>
<evidence type="ECO:0000313" key="2">
    <source>
        <dbReference type="Proteomes" id="UP000193577"/>
    </source>
</evidence>
<organism evidence="1 2">
    <name type="scientific">Mycolicibacillus koreensis</name>
    <dbReference type="NCBI Taxonomy" id="1069220"/>
    <lineage>
        <taxon>Bacteria</taxon>
        <taxon>Bacillati</taxon>
        <taxon>Actinomycetota</taxon>
        <taxon>Actinomycetes</taxon>
        <taxon>Mycobacteriales</taxon>
        <taxon>Mycobacteriaceae</taxon>
        <taxon>Mycolicibacillus</taxon>
    </lineage>
</organism>
<accession>A0A7I7SDQ7</accession>